<dbReference type="PROSITE" id="PS50801">
    <property type="entry name" value="STAS"/>
    <property type="match status" value="1"/>
</dbReference>
<dbReference type="CDD" id="cd07041">
    <property type="entry name" value="STAS_RsbR_RsbS_like"/>
    <property type="match status" value="1"/>
</dbReference>
<protein>
    <submittedName>
        <fullName evidence="2">STAS domain-containing protein</fullName>
    </submittedName>
</protein>
<evidence type="ECO:0000313" key="3">
    <source>
        <dbReference type="Proteomes" id="UP000614490"/>
    </source>
</evidence>
<dbReference type="SUPFAM" id="SSF52091">
    <property type="entry name" value="SpoIIaa-like"/>
    <property type="match status" value="1"/>
</dbReference>
<dbReference type="InterPro" id="IPR036513">
    <property type="entry name" value="STAS_dom_sf"/>
</dbReference>
<organism evidence="2 3">
    <name type="scientific">Halobacillus yeomjeoni</name>
    <dbReference type="NCBI Taxonomy" id="311194"/>
    <lineage>
        <taxon>Bacteria</taxon>
        <taxon>Bacillati</taxon>
        <taxon>Bacillota</taxon>
        <taxon>Bacilli</taxon>
        <taxon>Bacillales</taxon>
        <taxon>Bacillaceae</taxon>
        <taxon>Halobacillus</taxon>
    </lineage>
</organism>
<dbReference type="Proteomes" id="UP000614490">
    <property type="component" value="Unassembled WGS sequence"/>
</dbReference>
<gene>
    <name evidence="2" type="ORF">H0267_15225</name>
</gene>
<reference evidence="2 3" key="1">
    <citation type="journal article" date="2005" name="Int. J. Syst. Evol. Microbiol.">
        <title>Halobacillus yeomjeoni sp. nov., isolated from a marine solar saltern in Korea.</title>
        <authorList>
            <person name="Yoon J.H."/>
            <person name="Kang S.J."/>
            <person name="Lee C.H."/>
            <person name="Oh H.W."/>
            <person name="Oh T.K."/>
        </authorList>
    </citation>
    <scope>NUCLEOTIDE SEQUENCE [LARGE SCALE GENOMIC DNA]</scope>
    <source>
        <strain evidence="2 3">KCTC 3957</strain>
    </source>
</reference>
<name>A0A931HXK9_9BACI</name>
<dbReference type="AlphaFoldDB" id="A0A931HXK9"/>
<proteinExistence type="predicted"/>
<accession>A0A931HXK9</accession>
<evidence type="ECO:0000313" key="2">
    <source>
        <dbReference type="EMBL" id="MBH0231560.1"/>
    </source>
</evidence>
<dbReference type="InterPro" id="IPR002645">
    <property type="entry name" value="STAS_dom"/>
</dbReference>
<dbReference type="EMBL" id="JADZSC010000004">
    <property type="protein sequence ID" value="MBH0231560.1"/>
    <property type="molecule type" value="Genomic_DNA"/>
</dbReference>
<dbReference type="PANTHER" id="PTHR33745:SF1">
    <property type="entry name" value="RSBT ANTAGONIST PROTEIN RSBS"/>
    <property type="match status" value="1"/>
</dbReference>
<sequence>MGSDTVRIPILKLHNYLLISIQIDLDDQTAIQFQEDLLSKIHESGASGVVIDLTSVDIIDSFIAKVLGDVVTMSDLMGAKVVLTGIQPAVAMTLIDLGIHLQDVPTALDLEQGLIKLRQELEE</sequence>
<dbReference type="Pfam" id="PF01740">
    <property type="entry name" value="STAS"/>
    <property type="match status" value="1"/>
</dbReference>
<feature type="domain" description="STAS" evidence="1">
    <location>
        <begin position="6"/>
        <end position="117"/>
    </location>
</feature>
<dbReference type="InterPro" id="IPR051932">
    <property type="entry name" value="Bact_StressResp_Reg"/>
</dbReference>
<dbReference type="Gene3D" id="3.30.750.24">
    <property type="entry name" value="STAS domain"/>
    <property type="match status" value="1"/>
</dbReference>
<evidence type="ECO:0000259" key="1">
    <source>
        <dbReference type="PROSITE" id="PS50801"/>
    </source>
</evidence>
<dbReference type="PANTHER" id="PTHR33745">
    <property type="entry name" value="RSBT ANTAGONIST PROTEIN RSBS-RELATED"/>
    <property type="match status" value="1"/>
</dbReference>
<keyword evidence="3" id="KW-1185">Reference proteome</keyword>
<comment type="caution">
    <text evidence="2">The sequence shown here is derived from an EMBL/GenBank/DDBJ whole genome shotgun (WGS) entry which is preliminary data.</text>
</comment>